<feature type="domain" description="PTS EIIB type-1" evidence="13">
    <location>
        <begin position="9"/>
        <end position="91"/>
    </location>
</feature>
<feature type="transmembrane region" description="Helical" evidence="12">
    <location>
        <begin position="440"/>
        <end position="459"/>
    </location>
</feature>
<comment type="caution">
    <text evidence="15">The sequence shown here is derived from an EMBL/GenBank/DDBJ whole genome shotgun (WGS) entry which is preliminary data.</text>
</comment>
<feature type="transmembrane region" description="Helical" evidence="12">
    <location>
        <begin position="185"/>
        <end position="203"/>
    </location>
</feature>
<evidence type="ECO:0000256" key="10">
    <source>
        <dbReference type="ARBA" id="ARBA00023136"/>
    </source>
</evidence>
<dbReference type="InterPro" id="IPR036878">
    <property type="entry name" value="Glu_permease_IIB"/>
</dbReference>
<protein>
    <submittedName>
        <fullName evidence="15">PTS system, beta-glucoside-specific IIABC component</fullName>
    </submittedName>
</protein>
<dbReference type="PATRIC" id="fig|319652.3.peg.1817"/>
<keyword evidence="6" id="KW-0598">Phosphotransferase system</keyword>
<evidence type="ECO:0000256" key="2">
    <source>
        <dbReference type="ARBA" id="ARBA00022448"/>
    </source>
</evidence>
<dbReference type="STRING" id="319652.IV80_GL001790"/>
<evidence type="ECO:0000256" key="8">
    <source>
        <dbReference type="ARBA" id="ARBA00022777"/>
    </source>
</evidence>
<feature type="transmembrane region" description="Helical" evidence="12">
    <location>
        <begin position="153"/>
        <end position="173"/>
    </location>
</feature>
<dbReference type="Pfam" id="PF00367">
    <property type="entry name" value="PTS_EIIB"/>
    <property type="match status" value="1"/>
</dbReference>
<evidence type="ECO:0000259" key="13">
    <source>
        <dbReference type="PROSITE" id="PS51098"/>
    </source>
</evidence>
<dbReference type="PROSITE" id="PS51103">
    <property type="entry name" value="PTS_EIIC_TYPE_1"/>
    <property type="match status" value="1"/>
</dbReference>
<evidence type="ECO:0000256" key="12">
    <source>
        <dbReference type="SAM" id="Phobius"/>
    </source>
</evidence>
<evidence type="ECO:0000256" key="5">
    <source>
        <dbReference type="ARBA" id="ARBA00022679"/>
    </source>
</evidence>
<keyword evidence="8" id="KW-0418">Kinase</keyword>
<keyword evidence="2" id="KW-0813">Transport</keyword>
<dbReference type="EMBL" id="JQBR01000008">
    <property type="protein sequence ID" value="KRN65509.1"/>
    <property type="molecule type" value="Genomic_DNA"/>
</dbReference>
<dbReference type="InterPro" id="IPR001996">
    <property type="entry name" value="PTS_IIB_1"/>
</dbReference>
<dbReference type="PROSITE" id="PS01035">
    <property type="entry name" value="PTS_EIIB_TYPE_1_CYS"/>
    <property type="match status" value="1"/>
</dbReference>
<feature type="transmembrane region" description="Helical" evidence="12">
    <location>
        <begin position="223"/>
        <end position="242"/>
    </location>
</feature>
<feature type="transmembrane region" description="Helical" evidence="12">
    <location>
        <begin position="367"/>
        <end position="388"/>
    </location>
</feature>
<dbReference type="CDD" id="cd00212">
    <property type="entry name" value="PTS_IIB_glc"/>
    <property type="match status" value="1"/>
</dbReference>
<feature type="domain" description="PTS EIIC type-1" evidence="14">
    <location>
        <begin position="114"/>
        <end position="466"/>
    </location>
</feature>
<evidence type="ECO:0000313" key="15">
    <source>
        <dbReference type="EMBL" id="KRN65509.1"/>
    </source>
</evidence>
<keyword evidence="7 12" id="KW-0812">Transmembrane</keyword>
<feature type="transmembrane region" description="Helical" evidence="12">
    <location>
        <begin position="254"/>
        <end position="277"/>
    </location>
</feature>
<evidence type="ECO:0000256" key="3">
    <source>
        <dbReference type="ARBA" id="ARBA00022475"/>
    </source>
</evidence>
<dbReference type="PANTHER" id="PTHR30175:SF1">
    <property type="entry name" value="PTS SYSTEM ARBUTIN-, CELLOBIOSE-, AND SALICIN-SPECIFIC EIIBC COMPONENT-RELATED"/>
    <property type="match status" value="1"/>
</dbReference>
<dbReference type="AlphaFoldDB" id="A0A0R2IRY1"/>
<dbReference type="GO" id="GO:0008982">
    <property type="term" value="F:protein-N(PI)-phosphohistidine-sugar phosphotransferase activity"/>
    <property type="evidence" value="ECO:0007669"/>
    <property type="project" value="InterPro"/>
</dbReference>
<evidence type="ECO:0000256" key="7">
    <source>
        <dbReference type="ARBA" id="ARBA00022692"/>
    </source>
</evidence>
<dbReference type="GO" id="GO:0005886">
    <property type="term" value="C:plasma membrane"/>
    <property type="evidence" value="ECO:0007669"/>
    <property type="project" value="UniProtKB-SubCell"/>
</dbReference>
<dbReference type="GO" id="GO:0016301">
    <property type="term" value="F:kinase activity"/>
    <property type="evidence" value="ECO:0007669"/>
    <property type="project" value="UniProtKB-KW"/>
</dbReference>
<proteinExistence type="predicted"/>
<gene>
    <name evidence="15" type="ORF">IV80_GL001790</name>
</gene>
<comment type="subcellular location">
    <subcellularLocation>
        <location evidence="1">Cell membrane</location>
        <topology evidence="1">Multi-pass membrane protein</topology>
    </subcellularLocation>
</comment>
<keyword evidence="16" id="KW-1185">Reference proteome</keyword>
<keyword evidence="5" id="KW-0808">Transferase</keyword>
<dbReference type="GO" id="GO:0009401">
    <property type="term" value="P:phosphoenolpyruvate-dependent sugar phosphotransferase system"/>
    <property type="evidence" value="ECO:0007669"/>
    <property type="project" value="UniProtKB-KW"/>
</dbReference>
<feature type="transmembrane region" description="Helical" evidence="12">
    <location>
        <begin position="331"/>
        <end position="355"/>
    </location>
</feature>
<feature type="transmembrane region" description="Helical" evidence="12">
    <location>
        <begin position="297"/>
        <end position="319"/>
    </location>
</feature>
<reference evidence="15 16" key="1">
    <citation type="journal article" date="2015" name="Genome Announc.">
        <title>Expanding the biotechnology potential of lactobacilli through comparative genomics of 213 strains and associated genera.</title>
        <authorList>
            <person name="Sun Z."/>
            <person name="Harris H.M."/>
            <person name="McCann A."/>
            <person name="Guo C."/>
            <person name="Argimon S."/>
            <person name="Zhang W."/>
            <person name="Yang X."/>
            <person name="Jeffery I.B."/>
            <person name="Cooney J.C."/>
            <person name="Kagawa T.F."/>
            <person name="Liu W."/>
            <person name="Song Y."/>
            <person name="Salvetti E."/>
            <person name="Wrobel A."/>
            <person name="Rasinkangas P."/>
            <person name="Parkhill J."/>
            <person name="Rea M.C."/>
            <person name="O'Sullivan O."/>
            <person name="Ritari J."/>
            <person name="Douillard F.P."/>
            <person name="Paul Ross R."/>
            <person name="Yang R."/>
            <person name="Briner A.E."/>
            <person name="Felis G.E."/>
            <person name="de Vos W.M."/>
            <person name="Barrangou R."/>
            <person name="Klaenhammer T.R."/>
            <person name="Caufield P.W."/>
            <person name="Cui Y."/>
            <person name="Zhang H."/>
            <person name="O'Toole P.W."/>
        </authorList>
    </citation>
    <scope>NUCLEOTIDE SEQUENCE [LARGE SCALE GENOMIC DNA]</scope>
    <source>
        <strain evidence="15 16">DSM 17757</strain>
    </source>
</reference>
<evidence type="ECO:0000256" key="9">
    <source>
        <dbReference type="ARBA" id="ARBA00022989"/>
    </source>
</evidence>
<dbReference type="GO" id="GO:0015771">
    <property type="term" value="P:trehalose transport"/>
    <property type="evidence" value="ECO:0007669"/>
    <property type="project" value="TreeGrafter"/>
</dbReference>
<dbReference type="SUPFAM" id="SSF55604">
    <property type="entry name" value="Glucose permease domain IIB"/>
    <property type="match status" value="1"/>
</dbReference>
<dbReference type="InterPro" id="IPR013013">
    <property type="entry name" value="PTS_EIIC_1"/>
</dbReference>
<organism evidence="15 16">
    <name type="scientific">Pediococcus cellicola</name>
    <dbReference type="NCBI Taxonomy" id="319652"/>
    <lineage>
        <taxon>Bacteria</taxon>
        <taxon>Bacillati</taxon>
        <taxon>Bacillota</taxon>
        <taxon>Bacilli</taxon>
        <taxon>Lactobacillales</taxon>
        <taxon>Lactobacillaceae</taxon>
        <taxon>Pediococcus</taxon>
    </lineage>
</organism>
<dbReference type="InterPro" id="IPR050558">
    <property type="entry name" value="PTS_Sugar-Specific_Components"/>
</dbReference>
<evidence type="ECO:0000256" key="11">
    <source>
        <dbReference type="PROSITE-ProRule" id="PRU00421"/>
    </source>
</evidence>
<evidence type="ECO:0000256" key="1">
    <source>
        <dbReference type="ARBA" id="ARBA00004651"/>
    </source>
</evidence>
<feature type="transmembrane region" description="Helical" evidence="12">
    <location>
        <begin position="112"/>
        <end position="133"/>
    </location>
</feature>
<dbReference type="InterPro" id="IPR018113">
    <property type="entry name" value="PTrfase_EIIB_Cys"/>
</dbReference>
<dbReference type="FunFam" id="3.30.1360.60:FF:000001">
    <property type="entry name" value="PTS system glucose-specific IIBC component PtsG"/>
    <property type="match status" value="1"/>
</dbReference>
<sequence length="466" mass="49981">MKNMSMNFKQAAKDILENIGGADNVGNMSHCATRLRLNLVDRSLANDAKIEAIPGVLNVVYKAGQYQILIGTEVPKLYAEFEKLVNVARGDAPAELTEDQEKAAKGSIVSRMFSAISAIFAPLLPALAGSGILRGLLILAVQVNFIKTGSGTYTILYAASMSVFYFLPVLLAFTSAKRFGASPYLSALIGAALLYPDLISLMGKTGNGAMTNFFGIPTVLMNYNSTVVPIILAIWAYSYLYKWLDRHIMENLKLVVLPLVSLAVMLPLTIIVIGPLGVYSGEGIAWFVNWLIGRSSILAGVVVGGGWSVLVSMGIHWAINPIMINNIANNGFDYICPWTFACNFAVIGMTIGVILKARDTKLRSFAATGFITIVLSAIIEPTLFGLLVKNRKLWLAQIIGGAVGGAYLGLTKVVTNAFVFGSVTTFPAFIEKNGSNFLNALIGLGISAVVAAVLAYIFTNRDEKLA</sequence>
<evidence type="ECO:0000259" key="14">
    <source>
        <dbReference type="PROSITE" id="PS51103"/>
    </source>
</evidence>
<keyword evidence="10 12" id="KW-0472">Membrane</keyword>
<keyword evidence="4" id="KW-0762">Sugar transport</keyword>
<keyword evidence="3" id="KW-1003">Cell membrane</keyword>
<name>A0A0R2IRY1_9LACO</name>
<evidence type="ECO:0000313" key="16">
    <source>
        <dbReference type="Proteomes" id="UP000051568"/>
    </source>
</evidence>
<dbReference type="InterPro" id="IPR003352">
    <property type="entry name" value="PTS_EIIC"/>
</dbReference>
<keyword evidence="9 12" id="KW-1133">Transmembrane helix</keyword>
<dbReference type="Pfam" id="PF02378">
    <property type="entry name" value="PTS_EIIC"/>
    <property type="match status" value="1"/>
</dbReference>
<evidence type="ECO:0000256" key="4">
    <source>
        <dbReference type="ARBA" id="ARBA00022597"/>
    </source>
</evidence>
<dbReference type="PANTHER" id="PTHR30175">
    <property type="entry name" value="PHOSPHOTRANSFERASE SYSTEM TRANSPORT PROTEIN"/>
    <property type="match status" value="1"/>
</dbReference>
<dbReference type="Gene3D" id="3.30.1360.60">
    <property type="entry name" value="Glucose permease domain IIB"/>
    <property type="match status" value="1"/>
</dbReference>
<dbReference type="PROSITE" id="PS51098">
    <property type="entry name" value="PTS_EIIB_TYPE_1"/>
    <property type="match status" value="1"/>
</dbReference>
<dbReference type="Proteomes" id="UP000051568">
    <property type="component" value="Unassembled WGS sequence"/>
</dbReference>
<accession>A0A0R2IRY1</accession>
<evidence type="ECO:0000256" key="6">
    <source>
        <dbReference type="ARBA" id="ARBA00022683"/>
    </source>
</evidence>
<feature type="transmembrane region" description="Helical" evidence="12">
    <location>
        <begin position="395"/>
        <end position="420"/>
    </location>
</feature>
<dbReference type="GO" id="GO:0090589">
    <property type="term" value="F:protein-phosphocysteine-trehalose phosphotransferase system transporter activity"/>
    <property type="evidence" value="ECO:0007669"/>
    <property type="project" value="TreeGrafter"/>
</dbReference>
<feature type="active site" description="Phosphocysteine intermediate; for EIIB activity" evidence="11">
    <location>
        <position position="31"/>
    </location>
</feature>